<feature type="transmembrane region" description="Helical" evidence="1">
    <location>
        <begin position="20"/>
        <end position="41"/>
    </location>
</feature>
<gene>
    <name evidence="2" type="ORF">HBF32_13020</name>
</gene>
<dbReference type="Proteomes" id="UP000518878">
    <property type="component" value="Unassembled WGS sequence"/>
</dbReference>
<proteinExistence type="predicted"/>
<evidence type="ECO:0000313" key="2">
    <source>
        <dbReference type="EMBL" id="NID16384.1"/>
    </source>
</evidence>
<comment type="caution">
    <text evidence="2">The sequence shown here is derived from an EMBL/GenBank/DDBJ whole genome shotgun (WGS) entry which is preliminary data.</text>
</comment>
<dbReference type="AlphaFoldDB" id="A0A7X5TR09"/>
<feature type="transmembrane region" description="Helical" evidence="1">
    <location>
        <begin position="93"/>
        <end position="118"/>
    </location>
</feature>
<feature type="transmembrane region" description="Helical" evidence="1">
    <location>
        <begin position="215"/>
        <end position="236"/>
    </location>
</feature>
<reference evidence="2 3" key="1">
    <citation type="journal article" date="2006" name="Int. J. Syst. Evol. Microbiol.">
        <title>Dyella yeojuensis sp. nov., isolated from greenhouse soil in Korea.</title>
        <authorList>
            <person name="Kim B.Y."/>
            <person name="Weon H.Y."/>
            <person name="Lee K.H."/>
            <person name="Seok S.J."/>
            <person name="Kwon S.W."/>
            <person name="Go S.J."/>
            <person name="Stackebrandt E."/>
        </authorList>
    </citation>
    <scope>NUCLEOTIDE SEQUENCE [LARGE SCALE GENOMIC DNA]</scope>
    <source>
        <strain evidence="2 3">DSM 17673</strain>
    </source>
</reference>
<keyword evidence="1" id="KW-0812">Transmembrane</keyword>
<sequence>MSGLGMLVRCYEGMRNWRAFTLLAIAIVCGGMCASLAGALAMQAGVLFGGVGLLIAVTVYLAGINGAGLLLLDQADRRPLRGMGAAFLGGLHGTWTSFLAFLLLGLGLVCVVLAMYLLSLLTRIPGVGTLFAFLLAGPGAVALAFCYGLLAIGTPLMLVAVWRGAGVLGAIGRAVDIVVKRPLDALLHFVVLTILVVPVAVFVIGLLTLTSTLSLSIFSGGGAGSILGAMGGGYGYGGMRGPFDGLMNQLQSAGAASASIGVVMLVLVALFVLVGMFGYIMIHDSLGAGLDTHAEDRLRGGVSQIKRKLAEHRPQPQAAVQPTATAPARMCSSCGTRLQGDDRFCGDCGTPA</sequence>
<dbReference type="EMBL" id="JAAQTL010000001">
    <property type="protein sequence ID" value="NID16384.1"/>
    <property type="molecule type" value="Genomic_DNA"/>
</dbReference>
<feature type="transmembrane region" description="Helical" evidence="1">
    <location>
        <begin position="160"/>
        <end position="179"/>
    </location>
</feature>
<organism evidence="2 3">
    <name type="scientific">Luteibacter yeojuensis</name>
    <dbReference type="NCBI Taxonomy" id="345309"/>
    <lineage>
        <taxon>Bacteria</taxon>
        <taxon>Pseudomonadati</taxon>
        <taxon>Pseudomonadota</taxon>
        <taxon>Gammaproteobacteria</taxon>
        <taxon>Lysobacterales</taxon>
        <taxon>Rhodanobacteraceae</taxon>
        <taxon>Luteibacter</taxon>
    </lineage>
</organism>
<protein>
    <submittedName>
        <fullName evidence="2">Zinc ribbon domain-containing protein</fullName>
    </submittedName>
</protein>
<keyword evidence="3" id="KW-1185">Reference proteome</keyword>
<feature type="transmembrane region" description="Helical" evidence="1">
    <location>
        <begin position="47"/>
        <end position="72"/>
    </location>
</feature>
<keyword evidence="1" id="KW-1133">Transmembrane helix</keyword>
<evidence type="ECO:0000256" key="1">
    <source>
        <dbReference type="SAM" id="Phobius"/>
    </source>
</evidence>
<accession>A0A7X5TR09</accession>
<feature type="transmembrane region" description="Helical" evidence="1">
    <location>
        <begin position="185"/>
        <end position="208"/>
    </location>
</feature>
<name>A0A7X5TR09_9GAMM</name>
<keyword evidence="1" id="KW-0472">Membrane</keyword>
<dbReference type="RefSeq" id="WP_166700023.1">
    <property type="nucleotide sequence ID" value="NZ_JAAQTL010000001.1"/>
</dbReference>
<feature type="transmembrane region" description="Helical" evidence="1">
    <location>
        <begin position="130"/>
        <end position="153"/>
    </location>
</feature>
<evidence type="ECO:0000313" key="3">
    <source>
        <dbReference type="Proteomes" id="UP000518878"/>
    </source>
</evidence>
<feature type="transmembrane region" description="Helical" evidence="1">
    <location>
        <begin position="256"/>
        <end position="280"/>
    </location>
</feature>